<dbReference type="PANTHER" id="PTHR13510:SF44">
    <property type="entry name" value="RABENOSYN-5"/>
    <property type="match status" value="1"/>
</dbReference>
<dbReference type="InterPro" id="IPR017455">
    <property type="entry name" value="Znf_FYVE-rel"/>
</dbReference>
<evidence type="ECO:0000256" key="3">
    <source>
        <dbReference type="ARBA" id="ARBA00022833"/>
    </source>
</evidence>
<evidence type="ECO:0000313" key="7">
    <source>
        <dbReference type="Proteomes" id="UP000030671"/>
    </source>
</evidence>
<dbReference type="eggNOG" id="KOG1842">
    <property type="taxonomic scope" value="Eukaryota"/>
</dbReference>
<evidence type="ECO:0000313" key="6">
    <source>
        <dbReference type="EMBL" id="ETW85821.1"/>
    </source>
</evidence>
<dbReference type="GO" id="GO:0008270">
    <property type="term" value="F:zinc ion binding"/>
    <property type="evidence" value="ECO:0007669"/>
    <property type="project" value="UniProtKB-KW"/>
</dbReference>
<evidence type="ECO:0000256" key="1">
    <source>
        <dbReference type="ARBA" id="ARBA00022723"/>
    </source>
</evidence>
<dbReference type="RefSeq" id="XP_009542641.1">
    <property type="nucleotide sequence ID" value="XM_009544346.1"/>
</dbReference>
<dbReference type="InterPro" id="IPR036531">
    <property type="entry name" value="Rbsn_Rab-bd_sf"/>
</dbReference>
<dbReference type="Pfam" id="PF11464">
    <property type="entry name" value="Rbsn"/>
    <property type="match status" value="1"/>
</dbReference>
<dbReference type="SUPFAM" id="SSF57903">
    <property type="entry name" value="FYVE/PHD zinc finger"/>
    <property type="match status" value="1"/>
</dbReference>
<dbReference type="InterPro" id="IPR021565">
    <property type="entry name" value="Rbsn_Rab-bd"/>
</dbReference>
<dbReference type="InterPro" id="IPR011011">
    <property type="entry name" value="Znf_FYVE_PHD"/>
</dbReference>
<dbReference type="STRING" id="747525.W4KLA7"/>
<dbReference type="PROSITE" id="PS50178">
    <property type="entry name" value="ZF_FYVE"/>
    <property type="match status" value="1"/>
</dbReference>
<dbReference type="KEGG" id="hir:HETIRDRAFT_407691"/>
<accession>W4KLA7</accession>
<dbReference type="InParanoid" id="W4KLA7"/>
<dbReference type="FunCoup" id="W4KLA7">
    <property type="interactions" value="71"/>
</dbReference>
<dbReference type="EMBL" id="KI925455">
    <property type="protein sequence ID" value="ETW85821.1"/>
    <property type="molecule type" value="Genomic_DNA"/>
</dbReference>
<protein>
    <recommendedName>
        <fullName evidence="5">FYVE-type domain-containing protein</fullName>
    </recommendedName>
</protein>
<gene>
    <name evidence="6" type="ORF">HETIRDRAFT_407691</name>
</gene>
<evidence type="ECO:0000256" key="2">
    <source>
        <dbReference type="ARBA" id="ARBA00022771"/>
    </source>
</evidence>
<feature type="non-terminal residue" evidence="6">
    <location>
        <position position="1"/>
    </location>
</feature>
<reference evidence="6 7" key="1">
    <citation type="journal article" date="2012" name="New Phytol.">
        <title>Insight into trade-off between wood decay and parasitism from the genome of a fungal forest pathogen.</title>
        <authorList>
            <person name="Olson A."/>
            <person name="Aerts A."/>
            <person name="Asiegbu F."/>
            <person name="Belbahri L."/>
            <person name="Bouzid O."/>
            <person name="Broberg A."/>
            <person name="Canback B."/>
            <person name="Coutinho P.M."/>
            <person name="Cullen D."/>
            <person name="Dalman K."/>
            <person name="Deflorio G."/>
            <person name="van Diepen L.T."/>
            <person name="Dunand C."/>
            <person name="Duplessis S."/>
            <person name="Durling M."/>
            <person name="Gonthier P."/>
            <person name="Grimwood J."/>
            <person name="Fossdal C.G."/>
            <person name="Hansson D."/>
            <person name="Henrissat B."/>
            <person name="Hietala A."/>
            <person name="Himmelstrand K."/>
            <person name="Hoffmeister D."/>
            <person name="Hogberg N."/>
            <person name="James T.Y."/>
            <person name="Karlsson M."/>
            <person name="Kohler A."/>
            <person name="Kues U."/>
            <person name="Lee Y.H."/>
            <person name="Lin Y.C."/>
            <person name="Lind M."/>
            <person name="Lindquist E."/>
            <person name="Lombard V."/>
            <person name="Lucas S."/>
            <person name="Lunden K."/>
            <person name="Morin E."/>
            <person name="Murat C."/>
            <person name="Park J."/>
            <person name="Raffaello T."/>
            <person name="Rouze P."/>
            <person name="Salamov A."/>
            <person name="Schmutz J."/>
            <person name="Solheim H."/>
            <person name="Stahlberg J."/>
            <person name="Velez H."/>
            <person name="de Vries R.P."/>
            <person name="Wiebenga A."/>
            <person name="Woodward S."/>
            <person name="Yakovlev I."/>
            <person name="Garbelotto M."/>
            <person name="Martin F."/>
            <person name="Grigoriev I.V."/>
            <person name="Stenlid J."/>
        </authorList>
    </citation>
    <scope>NUCLEOTIDE SEQUENCE [LARGE SCALE GENOMIC DNA]</scope>
    <source>
        <strain evidence="6 7">TC 32-1</strain>
    </source>
</reference>
<dbReference type="InterPro" id="IPR052727">
    <property type="entry name" value="Rab4/Rab5_effector"/>
</dbReference>
<dbReference type="PANTHER" id="PTHR13510">
    <property type="entry name" value="FYVE-FINGER-CONTAINING RAB5 EFFECTOR PROTEIN RABENOSYN-5-RELATED"/>
    <property type="match status" value="1"/>
</dbReference>
<dbReference type="Proteomes" id="UP000030671">
    <property type="component" value="Unassembled WGS sequence"/>
</dbReference>
<dbReference type="CDD" id="cd15737">
    <property type="entry name" value="FYVE2_Vac1p_like"/>
    <property type="match status" value="1"/>
</dbReference>
<keyword evidence="3" id="KW-0862">Zinc</keyword>
<keyword evidence="7" id="KW-1185">Reference proteome</keyword>
<keyword evidence="1" id="KW-0479">Metal-binding</keyword>
<dbReference type="AlphaFoldDB" id="W4KLA7"/>
<dbReference type="SUPFAM" id="SSF140125">
    <property type="entry name" value="Rabenosyn-5 Rab-binding domain-like"/>
    <property type="match status" value="1"/>
</dbReference>
<name>W4KLA7_HETIT</name>
<dbReference type="InterPro" id="IPR013083">
    <property type="entry name" value="Znf_RING/FYVE/PHD"/>
</dbReference>
<dbReference type="Pfam" id="PF01363">
    <property type="entry name" value="FYVE"/>
    <property type="match status" value="1"/>
</dbReference>
<dbReference type="Gene3D" id="4.10.860.20">
    <property type="entry name" value="Rabenosyn, Rab binding domain"/>
    <property type="match status" value="1"/>
</dbReference>
<organism evidence="6 7">
    <name type="scientific">Heterobasidion irregulare (strain TC 32-1)</name>
    <dbReference type="NCBI Taxonomy" id="747525"/>
    <lineage>
        <taxon>Eukaryota</taxon>
        <taxon>Fungi</taxon>
        <taxon>Dikarya</taxon>
        <taxon>Basidiomycota</taxon>
        <taxon>Agaricomycotina</taxon>
        <taxon>Agaricomycetes</taxon>
        <taxon>Russulales</taxon>
        <taxon>Bondarzewiaceae</taxon>
        <taxon>Heterobasidion</taxon>
        <taxon>Heterobasidion annosum species complex</taxon>
    </lineage>
</organism>
<dbReference type="InterPro" id="IPR000306">
    <property type="entry name" value="Znf_FYVE"/>
</dbReference>
<evidence type="ECO:0000259" key="5">
    <source>
        <dbReference type="PROSITE" id="PS50178"/>
    </source>
</evidence>
<evidence type="ECO:0000256" key="4">
    <source>
        <dbReference type="PROSITE-ProRule" id="PRU00091"/>
    </source>
</evidence>
<dbReference type="Gene3D" id="3.30.40.10">
    <property type="entry name" value="Zinc/RING finger domain, C3HC4 (zinc finger)"/>
    <property type="match status" value="1"/>
</dbReference>
<dbReference type="OrthoDB" id="166134at2759"/>
<feature type="domain" description="FYVE-type" evidence="5">
    <location>
        <begin position="95"/>
        <end position="202"/>
    </location>
</feature>
<dbReference type="HOGENOM" id="CLU_028545_0_0_1"/>
<keyword evidence="2 4" id="KW-0863">Zinc-finger</keyword>
<sequence>ARRALRDAGRIERTRLERRLEKLIALHFNAKGQASTNSRAQPSRRASSFFDIDIKELRNLDAADLWKNMMQNQITPGSKADIRAQEQSITPWENDSDVSQCPLCSASFHPITNRKHHCRLCGRIVCSLPAKRGQRPVTCSLLFIADKKTGKIEEVGEGVDYGVRRRSSMGPQNKGKEKEALIEEEKFLQGVRICRECSSILKRQQHRQEAFHVPTYARLYEAFINLEKQIEDALPVFQELLLALNNDDQPTAEASAARKRLLEAFSQYDSLAKRIRTLPTPGPGSSQDRVQAAILTRASVFLQKHMFPLRTLPKPKKPISSPITEAETPVIDPDSNLAHVLQPLLEQEALLESFVEEAKAHRKFEDVQTLKSNLREIRSEIDKVLANADYEVHRQNG</sequence>
<proteinExistence type="predicted"/>
<dbReference type="GeneID" id="20672625"/>
<dbReference type="SMART" id="SM00064">
    <property type="entry name" value="FYVE"/>
    <property type="match status" value="1"/>
</dbReference>